<evidence type="ECO:0000313" key="1">
    <source>
        <dbReference type="EMBL" id="CAA2626561.1"/>
    </source>
</evidence>
<dbReference type="Proteomes" id="UP001189122">
    <property type="component" value="Unassembled WGS sequence"/>
</dbReference>
<protein>
    <submittedName>
        <fullName evidence="1">Uncharacterized protein</fullName>
    </submittedName>
</protein>
<keyword evidence="2" id="KW-1185">Reference proteome</keyword>
<name>A0A7I8J6J9_SPIIN</name>
<proteinExistence type="predicted"/>
<accession>A0A7I8J6J9</accession>
<reference evidence="1 2" key="1">
    <citation type="submission" date="2019-12" db="EMBL/GenBank/DDBJ databases">
        <authorList>
            <person name="Scholz U."/>
            <person name="Mascher M."/>
            <person name="Fiebig A."/>
        </authorList>
    </citation>
    <scope>NUCLEOTIDE SEQUENCE</scope>
</reference>
<evidence type="ECO:0000313" key="2">
    <source>
        <dbReference type="Proteomes" id="UP001189122"/>
    </source>
</evidence>
<dbReference type="AlphaFoldDB" id="A0A7I8J6J9"/>
<gene>
    <name evidence="1" type="ORF">SI7747_09012257</name>
</gene>
<dbReference type="EMBL" id="LR743596">
    <property type="protein sequence ID" value="CAA2626561.1"/>
    <property type="molecule type" value="Genomic_DNA"/>
</dbReference>
<organism evidence="1">
    <name type="scientific">Spirodela intermedia</name>
    <name type="common">Intermediate duckweed</name>
    <dbReference type="NCBI Taxonomy" id="51605"/>
    <lineage>
        <taxon>Eukaryota</taxon>
        <taxon>Viridiplantae</taxon>
        <taxon>Streptophyta</taxon>
        <taxon>Embryophyta</taxon>
        <taxon>Tracheophyta</taxon>
        <taxon>Spermatophyta</taxon>
        <taxon>Magnoliopsida</taxon>
        <taxon>Liliopsida</taxon>
        <taxon>Araceae</taxon>
        <taxon>Lemnoideae</taxon>
        <taxon>Spirodela</taxon>
    </lineage>
</organism>
<sequence length="32" mass="3536">MKQERADRACDYRRHPPPVHLLFPFGGGIGGG</sequence>
<dbReference type="EMBL" id="CACRZD030000009">
    <property type="protein sequence ID" value="CAA6665868.1"/>
    <property type="molecule type" value="Genomic_DNA"/>
</dbReference>